<accession>X1M0B2</accession>
<dbReference type="PANTHER" id="PTHR35923:SF4">
    <property type="entry name" value="GLYCOSIDE HYDROLASE FAMILY 5 DOMAIN-CONTAINING PROTEIN"/>
    <property type="match status" value="1"/>
</dbReference>
<organism evidence="1">
    <name type="scientific">marine sediment metagenome</name>
    <dbReference type="NCBI Taxonomy" id="412755"/>
    <lineage>
        <taxon>unclassified sequences</taxon>
        <taxon>metagenomes</taxon>
        <taxon>ecological metagenomes</taxon>
    </lineage>
</organism>
<dbReference type="SUPFAM" id="SSF51445">
    <property type="entry name" value="(Trans)glycosidases"/>
    <property type="match status" value="1"/>
</dbReference>
<reference evidence="1" key="1">
    <citation type="journal article" date="2014" name="Front. Microbiol.">
        <title>High frequency of phylogenetically diverse reductive dehalogenase-homologous genes in deep subseafloor sedimentary metagenomes.</title>
        <authorList>
            <person name="Kawai M."/>
            <person name="Futagami T."/>
            <person name="Toyoda A."/>
            <person name="Takaki Y."/>
            <person name="Nishi S."/>
            <person name="Hori S."/>
            <person name="Arai W."/>
            <person name="Tsubouchi T."/>
            <person name="Morono Y."/>
            <person name="Uchiyama I."/>
            <person name="Ito T."/>
            <person name="Fujiyama A."/>
            <person name="Inagaki F."/>
            <person name="Takami H."/>
        </authorList>
    </citation>
    <scope>NUCLEOTIDE SEQUENCE</scope>
    <source>
        <strain evidence="1">Expedition CK06-06</strain>
    </source>
</reference>
<dbReference type="PANTHER" id="PTHR35923">
    <property type="entry name" value="MAJOR EXTRACELLULAR ENDOGLUCANASE"/>
    <property type="match status" value="1"/>
</dbReference>
<dbReference type="Gene3D" id="3.20.20.80">
    <property type="entry name" value="Glycosidases"/>
    <property type="match status" value="1"/>
</dbReference>
<evidence type="ECO:0008006" key="2">
    <source>
        <dbReference type="Google" id="ProtNLM"/>
    </source>
</evidence>
<sequence length="78" mass="8528">MLGCLVLPSLAQSCYAPTALNFTSEQGALWVNGNSFKLKGASWFGFETSNSVVHGLWAQSYTFFLDFLANNGFNAIRV</sequence>
<name>X1M0B2_9ZZZZ</name>
<dbReference type="InterPro" id="IPR017853">
    <property type="entry name" value="GH"/>
</dbReference>
<proteinExistence type="predicted"/>
<dbReference type="AlphaFoldDB" id="X1M0B2"/>
<feature type="non-terminal residue" evidence="1">
    <location>
        <position position="78"/>
    </location>
</feature>
<comment type="caution">
    <text evidence="1">The sequence shown here is derived from an EMBL/GenBank/DDBJ whole genome shotgun (WGS) entry which is preliminary data.</text>
</comment>
<protein>
    <recommendedName>
        <fullName evidence="2">Glycoside hydrolase family 5 domain-containing protein</fullName>
    </recommendedName>
</protein>
<dbReference type="EMBL" id="BARV01018906">
    <property type="protein sequence ID" value="GAI24992.1"/>
    <property type="molecule type" value="Genomic_DNA"/>
</dbReference>
<evidence type="ECO:0000313" key="1">
    <source>
        <dbReference type="EMBL" id="GAI24992.1"/>
    </source>
</evidence>
<gene>
    <name evidence="1" type="ORF">S06H3_31880</name>
</gene>